<evidence type="ECO:0000259" key="3">
    <source>
        <dbReference type="PROSITE" id="PS50977"/>
    </source>
</evidence>
<gene>
    <name evidence="4" type="ORF">GSM42_11935</name>
</gene>
<dbReference type="PROSITE" id="PS50977">
    <property type="entry name" value="HTH_TETR_2"/>
    <property type="match status" value="1"/>
</dbReference>
<evidence type="ECO:0000256" key="1">
    <source>
        <dbReference type="ARBA" id="ARBA00023125"/>
    </source>
</evidence>
<dbReference type="GO" id="GO:0003677">
    <property type="term" value="F:DNA binding"/>
    <property type="evidence" value="ECO:0007669"/>
    <property type="project" value="UniProtKB-UniRule"/>
</dbReference>
<dbReference type="Gene3D" id="1.10.357.10">
    <property type="entry name" value="Tetracycline Repressor, domain 2"/>
    <property type="match status" value="1"/>
</dbReference>
<reference evidence="4 5" key="1">
    <citation type="submission" date="2019-12" db="EMBL/GenBank/DDBJ databases">
        <title>Whole-genome analyses of novel actinobacteria.</title>
        <authorList>
            <person name="Sahin N."/>
            <person name="Saygin H."/>
        </authorList>
    </citation>
    <scope>NUCLEOTIDE SEQUENCE [LARGE SCALE GENOMIC DNA]</scope>
    <source>
        <strain evidence="4 5">KC615</strain>
    </source>
</reference>
<dbReference type="PANTHER" id="PTHR43479:SF11">
    <property type="entry name" value="ACREF_ENVCD OPERON REPRESSOR-RELATED"/>
    <property type="match status" value="1"/>
</dbReference>
<organism evidence="4 5">
    <name type="scientific">Shimazuella alba</name>
    <dbReference type="NCBI Taxonomy" id="2690964"/>
    <lineage>
        <taxon>Bacteria</taxon>
        <taxon>Bacillati</taxon>
        <taxon>Bacillota</taxon>
        <taxon>Bacilli</taxon>
        <taxon>Bacillales</taxon>
        <taxon>Thermoactinomycetaceae</taxon>
        <taxon>Shimazuella</taxon>
    </lineage>
</organism>
<evidence type="ECO:0000313" key="4">
    <source>
        <dbReference type="EMBL" id="MXQ54408.1"/>
    </source>
</evidence>
<accession>A0A6I4VV37</accession>
<sequence length="192" mass="22672">MLRETKKKQTKEAIMKHAIKLFKQKGYENVTVEEITIACGIAKGTFFNYFPKKEHILLHVTDTYMDLLNEIVHKHQEGTLRDRISHIFHDLLQIYLKHFDLLRFTLEETMRSAIRSETGSTNIKRFQETLSTLIEKEKNNASFPKRWESDKVAAILVGIFFHTIINWSSDVDKEKMMEMIQQQLDIVWEGIE</sequence>
<dbReference type="SUPFAM" id="SSF46689">
    <property type="entry name" value="Homeodomain-like"/>
    <property type="match status" value="1"/>
</dbReference>
<dbReference type="PROSITE" id="PS01081">
    <property type="entry name" value="HTH_TETR_1"/>
    <property type="match status" value="1"/>
</dbReference>
<dbReference type="Pfam" id="PF00440">
    <property type="entry name" value="TetR_N"/>
    <property type="match status" value="1"/>
</dbReference>
<feature type="domain" description="HTH tetR-type" evidence="3">
    <location>
        <begin position="8"/>
        <end position="68"/>
    </location>
</feature>
<protein>
    <submittedName>
        <fullName evidence="4">TetR family transcriptional regulator</fullName>
    </submittedName>
</protein>
<proteinExistence type="predicted"/>
<comment type="caution">
    <text evidence="4">The sequence shown here is derived from an EMBL/GenBank/DDBJ whole genome shotgun (WGS) entry which is preliminary data.</text>
</comment>
<feature type="DNA-binding region" description="H-T-H motif" evidence="2">
    <location>
        <begin position="31"/>
        <end position="50"/>
    </location>
</feature>
<dbReference type="InterPro" id="IPR036271">
    <property type="entry name" value="Tet_transcr_reg_TetR-rel_C_sf"/>
</dbReference>
<dbReference type="InterPro" id="IPR023772">
    <property type="entry name" value="DNA-bd_HTH_TetR-type_CS"/>
</dbReference>
<dbReference type="SUPFAM" id="SSF48498">
    <property type="entry name" value="Tetracyclin repressor-like, C-terminal domain"/>
    <property type="match status" value="1"/>
</dbReference>
<dbReference type="PANTHER" id="PTHR43479">
    <property type="entry name" value="ACREF/ENVCD OPERON REPRESSOR-RELATED"/>
    <property type="match status" value="1"/>
</dbReference>
<dbReference type="PRINTS" id="PR00455">
    <property type="entry name" value="HTHTETR"/>
</dbReference>
<dbReference type="InterPro" id="IPR050624">
    <property type="entry name" value="HTH-type_Tx_Regulator"/>
</dbReference>
<dbReference type="Proteomes" id="UP000430692">
    <property type="component" value="Unassembled WGS sequence"/>
</dbReference>
<dbReference type="InterPro" id="IPR001647">
    <property type="entry name" value="HTH_TetR"/>
</dbReference>
<evidence type="ECO:0000313" key="5">
    <source>
        <dbReference type="Proteomes" id="UP000430692"/>
    </source>
</evidence>
<dbReference type="EMBL" id="WUUL01000007">
    <property type="protein sequence ID" value="MXQ54408.1"/>
    <property type="molecule type" value="Genomic_DNA"/>
</dbReference>
<dbReference type="InterPro" id="IPR009057">
    <property type="entry name" value="Homeodomain-like_sf"/>
</dbReference>
<keyword evidence="5" id="KW-1185">Reference proteome</keyword>
<evidence type="ECO:0000256" key="2">
    <source>
        <dbReference type="PROSITE-ProRule" id="PRU00335"/>
    </source>
</evidence>
<dbReference type="AlphaFoldDB" id="A0A6I4VV37"/>
<dbReference type="RefSeq" id="WP_160801766.1">
    <property type="nucleotide sequence ID" value="NZ_WUUL01000007.1"/>
</dbReference>
<name>A0A6I4VV37_9BACL</name>
<keyword evidence="1 2" id="KW-0238">DNA-binding</keyword>